<evidence type="ECO:0000313" key="2">
    <source>
        <dbReference type="EMBL" id="GAQ26124.1"/>
    </source>
</evidence>
<dbReference type="OrthoDB" id="1727295at2"/>
<sequence length="72" mass="8128">MNFLQELWAEHRNEIIGCIIGVLIGIMILAVGFLKTLFIVLCGAIGYYVGKYLSGDKDIREKVNNIFHSAKR</sequence>
<dbReference type="InterPro" id="IPR018730">
    <property type="entry name" value="DUF2273"/>
</dbReference>
<name>A0A0U9HL53_9FIRM</name>
<dbReference type="RefSeq" id="WP_059033924.1">
    <property type="nucleotide sequence ID" value="NZ_BSDW01000001.1"/>
</dbReference>
<keyword evidence="1" id="KW-0472">Membrane</keyword>
<dbReference type="STRING" id="224999.GCA_001485475_02163"/>
<dbReference type="EMBL" id="DF977003">
    <property type="protein sequence ID" value="GAQ26124.1"/>
    <property type="molecule type" value="Genomic_DNA"/>
</dbReference>
<keyword evidence="3" id="KW-1185">Reference proteome</keyword>
<accession>A0A0U9HL53</accession>
<gene>
    <name evidence="2" type="ORF">TSYNT_9383</name>
</gene>
<dbReference type="Pfam" id="PF10031">
    <property type="entry name" value="DUF2273"/>
    <property type="match status" value="1"/>
</dbReference>
<evidence type="ECO:0000313" key="3">
    <source>
        <dbReference type="Proteomes" id="UP000062160"/>
    </source>
</evidence>
<keyword evidence="1" id="KW-0812">Transmembrane</keyword>
<organism evidence="2">
    <name type="scientific">Tepidanaerobacter syntrophicus</name>
    <dbReference type="NCBI Taxonomy" id="224999"/>
    <lineage>
        <taxon>Bacteria</taxon>
        <taxon>Bacillati</taxon>
        <taxon>Bacillota</taxon>
        <taxon>Clostridia</taxon>
        <taxon>Thermosediminibacterales</taxon>
        <taxon>Tepidanaerobacteraceae</taxon>
        <taxon>Tepidanaerobacter</taxon>
    </lineage>
</organism>
<feature type="transmembrane region" description="Helical" evidence="1">
    <location>
        <begin position="20"/>
        <end position="50"/>
    </location>
</feature>
<evidence type="ECO:0000256" key="1">
    <source>
        <dbReference type="SAM" id="Phobius"/>
    </source>
</evidence>
<dbReference type="AlphaFoldDB" id="A0A0U9HL53"/>
<keyword evidence="1" id="KW-1133">Transmembrane helix</keyword>
<dbReference type="Proteomes" id="UP000062160">
    <property type="component" value="Unassembled WGS sequence"/>
</dbReference>
<reference evidence="2" key="1">
    <citation type="journal article" date="2016" name="Genome Announc.">
        <title>Draft Genome Sequence of the Syntrophic Lactate-Degrading Bacterium Tepidanaerobacter syntrophicus JLT.</title>
        <authorList>
            <person name="Matsuura N."/>
            <person name="Ohashi A."/>
            <person name="Tourlousse D.M."/>
            <person name="Sekiguchi Y."/>
        </authorList>
    </citation>
    <scope>NUCLEOTIDE SEQUENCE [LARGE SCALE GENOMIC DNA]</scope>
    <source>
        <strain evidence="2">JL</strain>
    </source>
</reference>
<protein>
    <submittedName>
        <fullName evidence="2">Uncharacterized membrane protein</fullName>
    </submittedName>
</protein>
<proteinExistence type="predicted"/>